<dbReference type="EMBL" id="MNYI01000126">
    <property type="protein sequence ID" value="OIP40209.1"/>
    <property type="molecule type" value="Genomic_DNA"/>
</dbReference>
<name>A0A1J5DVX7_9BACT</name>
<evidence type="ECO:0000313" key="12">
    <source>
        <dbReference type="Proteomes" id="UP000183085"/>
    </source>
</evidence>
<dbReference type="InterPro" id="IPR050087">
    <property type="entry name" value="AON_synthase_class-II"/>
</dbReference>
<evidence type="ECO:0000313" key="11">
    <source>
        <dbReference type="EMBL" id="OIP40209.1"/>
    </source>
</evidence>
<dbReference type="InterPro" id="IPR015422">
    <property type="entry name" value="PyrdxlP-dep_Trfase_small"/>
</dbReference>
<keyword evidence="6 8" id="KW-0663">Pyridoxal phosphate</keyword>
<dbReference type="CDD" id="cd06454">
    <property type="entry name" value="KBL_like"/>
    <property type="match status" value="1"/>
</dbReference>
<evidence type="ECO:0000256" key="9">
    <source>
        <dbReference type="RuleBase" id="RU003693"/>
    </source>
</evidence>
<dbReference type="InterPro" id="IPR015421">
    <property type="entry name" value="PyrdxlP-dep_Trfase_major"/>
</dbReference>
<proteinExistence type="inferred from homology"/>
<dbReference type="InterPro" id="IPR001917">
    <property type="entry name" value="Aminotrans_II_pyridoxalP_BS"/>
</dbReference>
<feature type="modified residue" description="N6-(pyridoxal phosphate)lysine" evidence="8">
    <location>
        <position position="236"/>
    </location>
</feature>
<evidence type="ECO:0000259" key="10">
    <source>
        <dbReference type="Pfam" id="PF00155"/>
    </source>
</evidence>
<comment type="function">
    <text evidence="9">Catalyzes the decarboxylative condensation of pimeloyl-[acyl-carrier protein] and L-alanine to produce 8-amino-7-oxononanoate (AON), [acyl-carrier protein], and carbon dioxide.</text>
</comment>
<evidence type="ECO:0000256" key="3">
    <source>
        <dbReference type="ARBA" id="ARBA00011738"/>
    </source>
</evidence>
<evidence type="ECO:0000256" key="7">
    <source>
        <dbReference type="ARBA" id="ARBA00047715"/>
    </source>
</evidence>
<gene>
    <name evidence="11" type="ORF">AUJ95_04790</name>
</gene>
<reference evidence="11 12" key="1">
    <citation type="journal article" date="2016" name="Environ. Microbiol.">
        <title>Genomic resolution of a cold subsurface aquifer community provides metabolic insights for novel microbes adapted to high CO concentrations.</title>
        <authorList>
            <person name="Probst A.J."/>
            <person name="Castelle C.J."/>
            <person name="Singh A."/>
            <person name="Brown C.T."/>
            <person name="Anantharaman K."/>
            <person name="Sharon I."/>
            <person name="Hug L.A."/>
            <person name="Burstein D."/>
            <person name="Emerson J.B."/>
            <person name="Thomas B.C."/>
            <person name="Banfield J.F."/>
        </authorList>
    </citation>
    <scope>NUCLEOTIDE SEQUENCE [LARGE SCALE GENOMIC DNA]</scope>
    <source>
        <strain evidence="11">CG2_30_40_21</strain>
    </source>
</reference>
<comment type="cofactor">
    <cofactor evidence="1 8 9">
        <name>pyridoxal 5'-phosphate</name>
        <dbReference type="ChEBI" id="CHEBI:597326"/>
    </cofactor>
</comment>
<dbReference type="STRING" id="1817895.AUJ95_04790"/>
<dbReference type="AlphaFoldDB" id="A0A1J5DVX7"/>
<dbReference type="PANTHER" id="PTHR13693:SF3">
    <property type="entry name" value="LD36009P"/>
    <property type="match status" value="1"/>
</dbReference>
<dbReference type="GO" id="GO:0030170">
    <property type="term" value="F:pyridoxal phosphate binding"/>
    <property type="evidence" value="ECO:0007669"/>
    <property type="project" value="InterPro"/>
</dbReference>
<comment type="subunit">
    <text evidence="3 9">Homodimer.</text>
</comment>
<evidence type="ECO:0000256" key="1">
    <source>
        <dbReference type="ARBA" id="ARBA00001933"/>
    </source>
</evidence>
<dbReference type="InterPro" id="IPR015424">
    <property type="entry name" value="PyrdxlP-dep_Trfase"/>
</dbReference>
<dbReference type="EC" id="2.3.1.47" evidence="9"/>
<comment type="pathway">
    <text evidence="2 9">Cofactor biosynthesis; biotin biosynthesis.</text>
</comment>
<sequence>MDFLNKELEQLKINNLYRLPQTLESRQGTTVIINGQKFILLCSNDYLGLSNHPKLIEASLKATQEYGTGSGASRLICGSLRLHAQLEQEVALFKQTEDAVVFSSGYMANLGVISSLMDKSDLIVMDKLSHASLIDGARLSGAHLRVYPHQNMATLKRILSSSSTYRRKMIITEGIFSMDGDIASLPEIVDLAKHYQSMVMVDDAHATGVLGKNGQGSAEYFGLEGKIDIQMGTFSKAIGGFGGFVAGKKVLIDYLKNNARSFIYSTSLPPSDIAASLAGLEIVQTEPKWQESLWNNAHYLRQKIHQTGLDSLNSTTQIIPVLTGSNENTIQTANYLYNHGIFAPAIRPPSVPKGKGRIRLSVMATHTREELDCVVSVLKGNYSATTCSLK</sequence>
<keyword evidence="5" id="KW-0093">Biotin biosynthesis</keyword>
<dbReference type="InterPro" id="IPR004839">
    <property type="entry name" value="Aminotransferase_I/II_large"/>
</dbReference>
<feature type="domain" description="Aminotransferase class I/classII large" evidence="10">
    <location>
        <begin position="37"/>
        <end position="377"/>
    </location>
</feature>
<dbReference type="NCBIfam" id="TIGR00858">
    <property type="entry name" value="bioF"/>
    <property type="match status" value="1"/>
</dbReference>
<dbReference type="InterPro" id="IPR004723">
    <property type="entry name" value="AONS_Archaea/Proteobacteria"/>
</dbReference>
<comment type="caution">
    <text evidence="11">The sequence shown here is derived from an EMBL/GenBank/DDBJ whole genome shotgun (WGS) entry which is preliminary data.</text>
</comment>
<dbReference type="UniPathway" id="UPA00078"/>
<evidence type="ECO:0000256" key="4">
    <source>
        <dbReference type="ARBA" id="ARBA00022679"/>
    </source>
</evidence>
<evidence type="ECO:0000256" key="6">
    <source>
        <dbReference type="ARBA" id="ARBA00022898"/>
    </source>
</evidence>
<dbReference type="FunFam" id="3.40.640.10:FF:000006">
    <property type="entry name" value="5-aminolevulinate synthase, mitochondrial"/>
    <property type="match status" value="1"/>
</dbReference>
<dbReference type="SUPFAM" id="SSF53383">
    <property type="entry name" value="PLP-dependent transferases"/>
    <property type="match status" value="1"/>
</dbReference>
<protein>
    <recommendedName>
        <fullName evidence="9">8-amino-7-ketopelargonate synthase</fullName>
        <ecNumber evidence="9">2.3.1.47</ecNumber>
    </recommendedName>
</protein>
<dbReference type="Gene3D" id="3.40.640.10">
    <property type="entry name" value="Type I PLP-dependent aspartate aminotransferase-like (Major domain)"/>
    <property type="match status" value="1"/>
</dbReference>
<evidence type="ECO:0000256" key="8">
    <source>
        <dbReference type="PIRSR" id="PIRSR604723-51"/>
    </source>
</evidence>
<dbReference type="Pfam" id="PF00155">
    <property type="entry name" value="Aminotran_1_2"/>
    <property type="match status" value="1"/>
</dbReference>
<dbReference type="Gene3D" id="3.90.1150.10">
    <property type="entry name" value="Aspartate Aminotransferase, domain 1"/>
    <property type="match status" value="1"/>
</dbReference>
<dbReference type="PANTHER" id="PTHR13693">
    <property type="entry name" value="CLASS II AMINOTRANSFERASE/8-AMINO-7-OXONONANOATE SYNTHASE"/>
    <property type="match status" value="1"/>
</dbReference>
<dbReference type="GO" id="GO:0009102">
    <property type="term" value="P:biotin biosynthetic process"/>
    <property type="evidence" value="ECO:0007669"/>
    <property type="project" value="UniProtKB-UniRule"/>
</dbReference>
<evidence type="ECO:0000256" key="5">
    <source>
        <dbReference type="ARBA" id="ARBA00022756"/>
    </source>
</evidence>
<comment type="catalytic activity">
    <reaction evidence="7 9">
        <text>6-carboxyhexanoyl-[ACP] + L-alanine + H(+) = (8S)-8-amino-7-oxononanoate + holo-[ACP] + CO2</text>
        <dbReference type="Rhea" id="RHEA:42288"/>
        <dbReference type="Rhea" id="RHEA-COMP:9685"/>
        <dbReference type="Rhea" id="RHEA-COMP:9955"/>
        <dbReference type="ChEBI" id="CHEBI:15378"/>
        <dbReference type="ChEBI" id="CHEBI:16526"/>
        <dbReference type="ChEBI" id="CHEBI:57972"/>
        <dbReference type="ChEBI" id="CHEBI:64479"/>
        <dbReference type="ChEBI" id="CHEBI:78846"/>
        <dbReference type="ChEBI" id="CHEBI:149468"/>
        <dbReference type="EC" id="2.3.1.47"/>
    </reaction>
</comment>
<comment type="similarity">
    <text evidence="9">Belongs to the class-II pyridoxal-phosphate-dependent aminotransferase family. BioF subfamily.</text>
</comment>
<accession>A0A1J5DVX7</accession>
<evidence type="ECO:0000256" key="2">
    <source>
        <dbReference type="ARBA" id="ARBA00004746"/>
    </source>
</evidence>
<organism evidence="11 12">
    <name type="scientific">Candidatus Desantisbacteria bacterium CG2_30_40_21</name>
    <dbReference type="NCBI Taxonomy" id="1817895"/>
    <lineage>
        <taxon>Bacteria</taxon>
        <taxon>Candidatus Desantisiibacteriota</taxon>
    </lineage>
</organism>
<dbReference type="Proteomes" id="UP000183085">
    <property type="component" value="Unassembled WGS sequence"/>
</dbReference>
<dbReference type="GO" id="GO:0008710">
    <property type="term" value="F:8-amino-7-oxononanoate synthase activity"/>
    <property type="evidence" value="ECO:0007669"/>
    <property type="project" value="UniProtKB-UniRule"/>
</dbReference>
<keyword evidence="4 9" id="KW-0808">Transferase</keyword>
<dbReference type="PROSITE" id="PS00599">
    <property type="entry name" value="AA_TRANSFER_CLASS_2"/>
    <property type="match status" value="1"/>
</dbReference>